<sequence>MNGLAQWAPGPGGPNPVWFAAANPRRHRPLPIEGPRTHRGAT</sequence>
<proteinExistence type="predicted"/>
<organism evidence="2 3">
    <name type="scientific">Nocardia bhagyanarayanae</name>
    <dbReference type="NCBI Taxonomy" id="1215925"/>
    <lineage>
        <taxon>Bacteria</taxon>
        <taxon>Bacillati</taxon>
        <taxon>Actinomycetota</taxon>
        <taxon>Actinomycetes</taxon>
        <taxon>Mycobacteriales</taxon>
        <taxon>Nocardiaceae</taxon>
        <taxon>Nocardia</taxon>
    </lineage>
</organism>
<dbReference type="AlphaFoldDB" id="A0A543EY75"/>
<feature type="region of interest" description="Disordered" evidence="1">
    <location>
        <begin position="1"/>
        <end position="21"/>
    </location>
</feature>
<evidence type="ECO:0000313" key="2">
    <source>
        <dbReference type="EMBL" id="TQM26515.1"/>
    </source>
</evidence>
<evidence type="ECO:0000256" key="1">
    <source>
        <dbReference type="SAM" id="MobiDB-lite"/>
    </source>
</evidence>
<dbReference type="Proteomes" id="UP000316331">
    <property type="component" value="Unassembled WGS sequence"/>
</dbReference>
<comment type="caution">
    <text evidence="2">The sequence shown here is derived from an EMBL/GenBank/DDBJ whole genome shotgun (WGS) entry which is preliminary data.</text>
</comment>
<accession>A0A543EY75</accession>
<evidence type="ECO:0000313" key="3">
    <source>
        <dbReference type="Proteomes" id="UP000316331"/>
    </source>
</evidence>
<keyword evidence="3" id="KW-1185">Reference proteome</keyword>
<gene>
    <name evidence="2" type="ORF">FB390_6714</name>
</gene>
<protein>
    <submittedName>
        <fullName evidence="2">Uncharacterized protein</fullName>
    </submittedName>
</protein>
<name>A0A543EY75_9NOCA</name>
<dbReference type="EMBL" id="VFPG01000002">
    <property type="protein sequence ID" value="TQM26515.1"/>
    <property type="molecule type" value="Genomic_DNA"/>
</dbReference>
<reference evidence="2 3" key="1">
    <citation type="submission" date="2019-06" db="EMBL/GenBank/DDBJ databases">
        <title>Sequencing the genomes of 1000 actinobacteria strains.</title>
        <authorList>
            <person name="Klenk H.-P."/>
        </authorList>
    </citation>
    <scope>NUCLEOTIDE SEQUENCE [LARGE SCALE GENOMIC DNA]</scope>
    <source>
        <strain evidence="2 3">DSM 103495</strain>
    </source>
</reference>